<evidence type="ECO:0000259" key="4">
    <source>
        <dbReference type="PROSITE" id="PS00745"/>
    </source>
</evidence>
<evidence type="ECO:0000256" key="3">
    <source>
        <dbReference type="ARBA" id="ARBA00022917"/>
    </source>
</evidence>
<dbReference type="PANTHER" id="PTHR43804:SF7">
    <property type="entry name" value="LD18447P"/>
    <property type="match status" value="1"/>
</dbReference>
<proteinExistence type="inferred from homology"/>
<name>A0A7R8H8K4_LEPSM</name>
<protein>
    <submittedName>
        <fullName evidence="5">PrfA</fullName>
    </submittedName>
</protein>
<dbReference type="InterPro" id="IPR036928">
    <property type="entry name" value="AS_sf"/>
</dbReference>
<comment type="similarity">
    <text evidence="1">Belongs to the prokaryotic/mitochondrial release factor family.</text>
</comment>
<dbReference type="OrthoDB" id="6337226at2759"/>
<reference evidence="5" key="1">
    <citation type="submission" date="2021-02" db="EMBL/GenBank/DDBJ databases">
        <authorList>
            <person name="Bekaert M."/>
        </authorList>
    </citation>
    <scope>NUCLEOTIDE SEQUENCE</scope>
    <source>
        <strain evidence="5">IoA-00</strain>
    </source>
</reference>
<dbReference type="SUPFAM" id="SSF75620">
    <property type="entry name" value="Release factor"/>
    <property type="match status" value="1"/>
</dbReference>
<dbReference type="InterPro" id="IPR000352">
    <property type="entry name" value="Pep_chain_release_fac_I"/>
</dbReference>
<dbReference type="GO" id="GO:0003747">
    <property type="term" value="F:translation release factor activity"/>
    <property type="evidence" value="ECO:0007669"/>
    <property type="project" value="InterPro"/>
</dbReference>
<dbReference type="Pfam" id="PF03462">
    <property type="entry name" value="PCRF"/>
    <property type="match status" value="1"/>
</dbReference>
<accession>A0A7R8H8K4</accession>
<dbReference type="Proteomes" id="UP000675881">
    <property type="component" value="Chromosome 4"/>
</dbReference>
<dbReference type="InterPro" id="IPR050057">
    <property type="entry name" value="Prokaryotic/Mito_RF"/>
</dbReference>
<dbReference type="Pfam" id="PF01425">
    <property type="entry name" value="Amidase"/>
    <property type="match status" value="2"/>
</dbReference>
<evidence type="ECO:0000256" key="2">
    <source>
        <dbReference type="ARBA" id="ARBA00022481"/>
    </source>
</evidence>
<feature type="domain" description="Prokaryotic-type class I peptide chain release factors" evidence="4">
    <location>
        <begin position="227"/>
        <end position="243"/>
    </location>
</feature>
<keyword evidence="3" id="KW-0648">Protein biosynthesis</keyword>
<dbReference type="Gene3D" id="3.30.70.1660">
    <property type="match status" value="1"/>
</dbReference>
<dbReference type="Pfam" id="PF00472">
    <property type="entry name" value="RF-1"/>
    <property type="match status" value="1"/>
</dbReference>
<dbReference type="AlphaFoldDB" id="A0A7R8H8K4"/>
<dbReference type="InterPro" id="IPR023631">
    <property type="entry name" value="Amidase_dom"/>
</dbReference>
<keyword evidence="6" id="KW-1185">Reference proteome</keyword>
<dbReference type="Gene3D" id="3.90.1300.10">
    <property type="entry name" value="Amidase signature (AS) domain"/>
    <property type="match status" value="2"/>
</dbReference>
<dbReference type="PANTHER" id="PTHR43804">
    <property type="entry name" value="LD18447P"/>
    <property type="match status" value="1"/>
</dbReference>
<sequence length="771" mass="87453">MFKSKARFFIGGYRLFHRNHPHFPEFINYIKDIESSPLRHENKLFNVLRSDIYALQTGLQEIEALKSMAQEEKDFEKEVLEDLSKLEPQVDELVTRLANNILISNQRYDQDNAVLEVLPGAGGLEASVFAAEVFNLYCSYCRDYLGYNVEVQEHVETTGASDHFAISKASILIKGVNVFKRLKYECGVHRVQRVPLAGTCSLSVLPLLTDFSRIDVNPSDLSVTYCRSSGPGGQGVNTTNSAVRMIHNPTKISAHCQELRTAHENYGLALEKLKRELYRVMFEKENSKVSSTRKSQIGQMNRNEKIRTYHYGRNTVLDHRIQGVVKQVPNLFDFMKGEYGFTILDQFYSFLKDMDEEEQMSLKIKARSKRAEINGKTVLGLSREEYLEGLKNGDLSMRNIFKAFQFAALIKDKNTNGVVQFVPNANEIASYIQCNRIGSKKLMGHVLFVSENFPIKYCDSTNGLVSLLDVQPCKHDCAAIKILKNHGALPLCTTNVAQQFGLSTNNPIYGQTTLWGREVGGETGGAASMIASICNDFAVGLSMDIWGSLRMASAFCGCFTLKPTYVVEFPPPDMKEVTEVYLGHLHVQKMISLLNVDLASVDSLYYFYYFSLVPHYFRLQLINQYLEYKNRATDLTKEYLDIWDDKCIDVLITPAALTPAPPPELAKKFSPLALPYISWNLMNMPAGIMPISRVTKKDIAKSNEVKLKTYNYIQEAHPIEGLPLSIQIVGRPYEEEKILYTMEFLNNFTRYNPCHDLKSDTPEVVKCENNE</sequence>
<evidence type="ECO:0000313" key="6">
    <source>
        <dbReference type="Proteomes" id="UP000675881"/>
    </source>
</evidence>
<dbReference type="SUPFAM" id="SSF75304">
    <property type="entry name" value="Amidase signature (AS) enzymes"/>
    <property type="match status" value="1"/>
</dbReference>
<evidence type="ECO:0000313" key="5">
    <source>
        <dbReference type="EMBL" id="CAF2931424.1"/>
    </source>
</evidence>
<dbReference type="InterPro" id="IPR005139">
    <property type="entry name" value="PCRF"/>
</dbReference>
<dbReference type="Gene3D" id="3.30.160.20">
    <property type="match status" value="1"/>
</dbReference>
<dbReference type="InterPro" id="IPR045853">
    <property type="entry name" value="Pep_chain_release_fac_I_sf"/>
</dbReference>
<gene>
    <name evidence="5" type="ORF">LSAA_8727</name>
</gene>
<keyword evidence="2" id="KW-0488">Methylation</keyword>
<dbReference type="PROSITE" id="PS00745">
    <property type="entry name" value="RF_PROK_I"/>
    <property type="match status" value="1"/>
</dbReference>
<dbReference type="EMBL" id="HG994583">
    <property type="protein sequence ID" value="CAF2931424.1"/>
    <property type="molecule type" value="Genomic_DNA"/>
</dbReference>
<evidence type="ECO:0000256" key="1">
    <source>
        <dbReference type="ARBA" id="ARBA00010835"/>
    </source>
</evidence>
<dbReference type="SMART" id="SM00937">
    <property type="entry name" value="PCRF"/>
    <property type="match status" value="1"/>
</dbReference>
<organism evidence="5 6">
    <name type="scientific">Lepeophtheirus salmonis</name>
    <name type="common">Salmon louse</name>
    <name type="synonym">Caligus salmonis</name>
    <dbReference type="NCBI Taxonomy" id="72036"/>
    <lineage>
        <taxon>Eukaryota</taxon>
        <taxon>Metazoa</taxon>
        <taxon>Ecdysozoa</taxon>
        <taxon>Arthropoda</taxon>
        <taxon>Crustacea</taxon>
        <taxon>Multicrustacea</taxon>
        <taxon>Hexanauplia</taxon>
        <taxon>Copepoda</taxon>
        <taxon>Siphonostomatoida</taxon>
        <taxon>Caligidae</taxon>
        <taxon>Lepeophtheirus</taxon>
    </lineage>
</organism>
<dbReference type="GO" id="GO:0005737">
    <property type="term" value="C:cytoplasm"/>
    <property type="evidence" value="ECO:0007669"/>
    <property type="project" value="UniProtKB-ARBA"/>
</dbReference>